<evidence type="ECO:0000313" key="1">
    <source>
        <dbReference type="EMBL" id="CAG8725396.1"/>
    </source>
</evidence>
<accession>A0ACA9PUV9</accession>
<dbReference type="Proteomes" id="UP000789920">
    <property type="component" value="Unassembled WGS sequence"/>
</dbReference>
<dbReference type="EMBL" id="CAJVQC010024152">
    <property type="protein sequence ID" value="CAG8725396.1"/>
    <property type="molecule type" value="Genomic_DNA"/>
</dbReference>
<gene>
    <name evidence="1" type="ORF">RPERSI_LOCUS11652</name>
</gene>
<feature type="non-terminal residue" evidence="1">
    <location>
        <position position="153"/>
    </location>
</feature>
<reference evidence="1" key="1">
    <citation type="submission" date="2021-06" db="EMBL/GenBank/DDBJ databases">
        <authorList>
            <person name="Kallberg Y."/>
            <person name="Tangrot J."/>
            <person name="Rosling A."/>
        </authorList>
    </citation>
    <scope>NUCLEOTIDE SEQUENCE</scope>
    <source>
        <strain evidence="1">MA461A</strain>
    </source>
</reference>
<sequence length="153" mass="17206">MVKLAILGCGNIGFFLAAKILHHYYLLSNKKTSVNEKVELLLVGRQRLLDDLNASGRILLTTIDGTKTVIPRDHVNYVTDAKKLIEFQPDYVLVTLKVTQTIEAMKEIAELDGKIKIVSIQNGARNYDLIKKKFPKSQVINGMIVQNVNYSPH</sequence>
<keyword evidence="2" id="KW-1185">Reference proteome</keyword>
<organism evidence="1 2">
    <name type="scientific">Racocetra persica</name>
    <dbReference type="NCBI Taxonomy" id="160502"/>
    <lineage>
        <taxon>Eukaryota</taxon>
        <taxon>Fungi</taxon>
        <taxon>Fungi incertae sedis</taxon>
        <taxon>Mucoromycota</taxon>
        <taxon>Glomeromycotina</taxon>
        <taxon>Glomeromycetes</taxon>
        <taxon>Diversisporales</taxon>
        <taxon>Gigasporaceae</taxon>
        <taxon>Racocetra</taxon>
    </lineage>
</organism>
<protein>
    <submittedName>
        <fullName evidence="1">32385_t:CDS:1</fullName>
    </submittedName>
</protein>
<name>A0ACA9PUV9_9GLOM</name>
<comment type="caution">
    <text evidence="1">The sequence shown here is derived from an EMBL/GenBank/DDBJ whole genome shotgun (WGS) entry which is preliminary data.</text>
</comment>
<proteinExistence type="predicted"/>
<evidence type="ECO:0000313" key="2">
    <source>
        <dbReference type="Proteomes" id="UP000789920"/>
    </source>
</evidence>